<accession>A0AA87UC89</accession>
<evidence type="ECO:0000256" key="1">
    <source>
        <dbReference type="SAM" id="Phobius"/>
    </source>
</evidence>
<dbReference type="Proteomes" id="UP000026941">
    <property type="component" value="Unassembled WGS sequence"/>
</dbReference>
<organism evidence="2 3">
    <name type="scientific">Rhizobium rhizogenes NBRC 13257</name>
    <dbReference type="NCBI Taxonomy" id="1220581"/>
    <lineage>
        <taxon>Bacteria</taxon>
        <taxon>Pseudomonadati</taxon>
        <taxon>Pseudomonadota</taxon>
        <taxon>Alphaproteobacteria</taxon>
        <taxon>Hyphomicrobiales</taxon>
        <taxon>Rhizobiaceae</taxon>
        <taxon>Rhizobium/Agrobacterium group</taxon>
        <taxon>Rhizobium</taxon>
    </lineage>
</organism>
<keyword evidence="1" id="KW-0472">Membrane</keyword>
<dbReference type="AlphaFoldDB" id="A0AA87UC89"/>
<dbReference type="RefSeq" id="WP_234711759.1">
    <property type="nucleotide sequence ID" value="NZ_BAYX01000016.1"/>
</dbReference>
<sequence>MMKARLIGMAAGGILGALIGSGTGIVGGIFGAIAGLGVFAAIGIAWGFSLGPDISRVIRMWLKSRR</sequence>
<evidence type="ECO:0000313" key="2">
    <source>
        <dbReference type="EMBL" id="GAJ96058.1"/>
    </source>
</evidence>
<name>A0AA87UC89_RHIRH</name>
<keyword evidence="1" id="KW-0812">Transmembrane</keyword>
<gene>
    <name evidence="2" type="ORF">RRH01S_16_00080</name>
</gene>
<feature type="transmembrane region" description="Helical" evidence="1">
    <location>
        <begin position="32"/>
        <end position="51"/>
    </location>
</feature>
<evidence type="ECO:0000313" key="3">
    <source>
        <dbReference type="Proteomes" id="UP000026941"/>
    </source>
</evidence>
<dbReference type="EMBL" id="BAYX01000016">
    <property type="protein sequence ID" value="GAJ96058.1"/>
    <property type="molecule type" value="Genomic_DNA"/>
</dbReference>
<comment type="caution">
    <text evidence="2">The sequence shown here is derived from an EMBL/GenBank/DDBJ whole genome shotgun (WGS) entry which is preliminary data.</text>
</comment>
<protein>
    <recommendedName>
        <fullName evidence="4">Transmembrane protein</fullName>
    </recommendedName>
</protein>
<reference evidence="2 3" key="1">
    <citation type="submission" date="2014-05" db="EMBL/GenBank/DDBJ databases">
        <title>Whole genome shotgun sequence of Rhizobium rhizogenes NBRC 13257.</title>
        <authorList>
            <person name="Katano-Makiyama Y."/>
            <person name="Hosoyama A."/>
            <person name="Hashimoto M."/>
            <person name="Hosoyama Y."/>
            <person name="Noguchi M."/>
            <person name="Tsuchikane K."/>
            <person name="Kimura A."/>
            <person name="Ohji S."/>
            <person name="Ichikawa N."/>
            <person name="Yamazoe A."/>
            <person name="Fujita N."/>
        </authorList>
    </citation>
    <scope>NUCLEOTIDE SEQUENCE [LARGE SCALE GENOMIC DNA]</scope>
    <source>
        <strain evidence="2 3">NBRC 13257</strain>
    </source>
</reference>
<keyword evidence="1" id="KW-1133">Transmembrane helix</keyword>
<proteinExistence type="predicted"/>
<evidence type="ECO:0008006" key="4">
    <source>
        <dbReference type="Google" id="ProtNLM"/>
    </source>
</evidence>